<keyword evidence="9" id="KW-1185">Reference proteome</keyword>
<proteinExistence type="predicted"/>
<dbReference type="GO" id="GO:0006351">
    <property type="term" value="P:DNA-templated transcription"/>
    <property type="evidence" value="ECO:0007669"/>
    <property type="project" value="InterPro"/>
</dbReference>
<dbReference type="STRING" id="1036612.A0A1L9TD48"/>
<evidence type="ECO:0000256" key="1">
    <source>
        <dbReference type="ARBA" id="ARBA00022723"/>
    </source>
</evidence>
<dbReference type="OrthoDB" id="2740448at2759"/>
<evidence type="ECO:0000313" key="9">
    <source>
        <dbReference type="Proteomes" id="UP000184356"/>
    </source>
</evidence>
<dbReference type="EMBL" id="KV878588">
    <property type="protein sequence ID" value="OJJ57325.1"/>
    <property type="molecule type" value="Genomic_DNA"/>
</dbReference>
<gene>
    <name evidence="8" type="ORF">ASPSYDRAFT_32490</name>
</gene>
<evidence type="ECO:0000313" key="8">
    <source>
        <dbReference type="EMBL" id="OJJ57325.1"/>
    </source>
</evidence>
<dbReference type="PANTHER" id="PTHR31668">
    <property type="entry name" value="GLUCOSE TRANSPORT TRANSCRIPTION REGULATOR RGT1-RELATED-RELATED"/>
    <property type="match status" value="1"/>
</dbReference>
<evidence type="ECO:0000256" key="5">
    <source>
        <dbReference type="ARBA" id="ARBA00023242"/>
    </source>
</evidence>
<dbReference type="GeneID" id="63761057"/>
<dbReference type="InterPro" id="IPR007219">
    <property type="entry name" value="XnlR_reg_dom"/>
</dbReference>
<dbReference type="Proteomes" id="UP000184356">
    <property type="component" value="Unassembled WGS sequence"/>
</dbReference>
<dbReference type="PROSITE" id="PS50048">
    <property type="entry name" value="ZN2_CY6_FUNGAL_2"/>
    <property type="match status" value="1"/>
</dbReference>
<evidence type="ECO:0000256" key="3">
    <source>
        <dbReference type="ARBA" id="ARBA00023125"/>
    </source>
</evidence>
<organism evidence="8 9">
    <name type="scientific">Aspergillus sydowii CBS 593.65</name>
    <dbReference type="NCBI Taxonomy" id="1036612"/>
    <lineage>
        <taxon>Eukaryota</taxon>
        <taxon>Fungi</taxon>
        <taxon>Dikarya</taxon>
        <taxon>Ascomycota</taxon>
        <taxon>Pezizomycotina</taxon>
        <taxon>Eurotiomycetes</taxon>
        <taxon>Eurotiomycetidae</taxon>
        <taxon>Eurotiales</taxon>
        <taxon>Aspergillaceae</taxon>
        <taxon>Aspergillus</taxon>
        <taxon>Aspergillus subgen. Nidulantes</taxon>
    </lineage>
</organism>
<feature type="region of interest" description="Disordered" evidence="6">
    <location>
        <begin position="69"/>
        <end position="90"/>
    </location>
</feature>
<dbReference type="PROSITE" id="PS00463">
    <property type="entry name" value="ZN2_CY6_FUNGAL_1"/>
    <property type="match status" value="1"/>
</dbReference>
<keyword evidence="5" id="KW-0539">Nucleus</keyword>
<dbReference type="Gene3D" id="4.10.240.10">
    <property type="entry name" value="Zn(2)-C6 fungal-type DNA-binding domain"/>
    <property type="match status" value="1"/>
</dbReference>
<keyword evidence="4" id="KW-0804">Transcription</keyword>
<dbReference type="CDD" id="cd00067">
    <property type="entry name" value="GAL4"/>
    <property type="match status" value="1"/>
</dbReference>
<dbReference type="RefSeq" id="XP_040701131.1">
    <property type="nucleotide sequence ID" value="XM_040844984.1"/>
</dbReference>
<dbReference type="GO" id="GO:0000981">
    <property type="term" value="F:DNA-binding transcription factor activity, RNA polymerase II-specific"/>
    <property type="evidence" value="ECO:0007669"/>
    <property type="project" value="InterPro"/>
</dbReference>
<dbReference type="InterPro" id="IPR001138">
    <property type="entry name" value="Zn2Cys6_DnaBD"/>
</dbReference>
<dbReference type="PANTHER" id="PTHR31668:SF28">
    <property type="entry name" value="ZN(II)2CYS6 TRANSCRIPTION FACTOR (EUROFUNG)"/>
    <property type="match status" value="1"/>
</dbReference>
<dbReference type="SUPFAM" id="SSF57701">
    <property type="entry name" value="Zn2/Cys6 DNA-binding domain"/>
    <property type="match status" value="1"/>
</dbReference>
<protein>
    <recommendedName>
        <fullName evidence="7">Zn(2)-C6 fungal-type domain-containing protein</fullName>
    </recommendedName>
</protein>
<evidence type="ECO:0000256" key="6">
    <source>
        <dbReference type="SAM" id="MobiDB-lite"/>
    </source>
</evidence>
<evidence type="ECO:0000256" key="4">
    <source>
        <dbReference type="ARBA" id="ARBA00023163"/>
    </source>
</evidence>
<evidence type="ECO:0000256" key="2">
    <source>
        <dbReference type="ARBA" id="ARBA00023015"/>
    </source>
</evidence>
<name>A0A1L9TD48_9EURO</name>
<dbReference type="GO" id="GO:0003677">
    <property type="term" value="F:DNA binding"/>
    <property type="evidence" value="ECO:0007669"/>
    <property type="project" value="UniProtKB-KW"/>
</dbReference>
<dbReference type="InterPro" id="IPR036864">
    <property type="entry name" value="Zn2-C6_fun-type_DNA-bd_sf"/>
</dbReference>
<dbReference type="VEuPathDB" id="FungiDB:ASPSYDRAFT_32490"/>
<dbReference type="Pfam" id="PF04082">
    <property type="entry name" value="Fungal_trans"/>
    <property type="match status" value="1"/>
</dbReference>
<evidence type="ECO:0000259" key="7">
    <source>
        <dbReference type="PROSITE" id="PS50048"/>
    </source>
</evidence>
<accession>A0A1L9TD48</accession>
<dbReference type="AlphaFoldDB" id="A0A1L9TD48"/>
<dbReference type="SMART" id="SM00066">
    <property type="entry name" value="GAL4"/>
    <property type="match status" value="1"/>
</dbReference>
<dbReference type="GO" id="GO:0008270">
    <property type="term" value="F:zinc ion binding"/>
    <property type="evidence" value="ECO:0007669"/>
    <property type="project" value="InterPro"/>
</dbReference>
<keyword evidence="1" id="KW-0479">Metal-binding</keyword>
<keyword evidence="2" id="KW-0805">Transcription regulation</keyword>
<sequence length="653" mass="72215">MLRKDAANSSRVSLTKQACDGCKVRKVRCGGGNPCRPCLNARIQCSYNRIQQTRGPQKLRTATRRLIEQSQRNNSSHAASSEHNEGASESARLPASTLVSLLYIYHVRMYPVWPIVHVERLIAALERDPGGQDYETRALATGLAAATVAQLRLGEHSISDQSITADALAAECLQTRRAFDYRSRVNLNNIRTAFFLHVYYENQQPGGSESILYLREAITMAQLMYLHREASYISLSVEEQQIRRRVLWLLFVTERGVCILHKLPVVLKTDTAMPETDTNDEPQVLPAFLKLLALFRLFEQTRMFDIVEDYHLGLEPPIGSAKTPDTAFDEILQDRFRDGAGALDRASDVQRADLCVTRHWMRILSWKALSNNAVGGSHVAELHFPPMFPLLVARDLVSVVCRLPRTALQAHGLGMQLKLHEIANSLVDAITTMPILAQASKWDQETRPSSLLSHLHSLLSAFTDGGHNTLVDMLYRKMAQAHSVVSSTIPPLLTCTRPVKNRSLAHDTEPIASESGSSTKVPTDTIPADWLSEEEGAPCRSAHETNRISPRIPNGVSDAATASVPFDFASQQFSDTWSYSQSLYEPLMYSPPQDFGTGAGGLTTPGISGSLDIRSLDTVFNNVVFDTSPNQLPLGTYLPIINVPGDPHSTVNI</sequence>
<keyword evidence="3" id="KW-0238">DNA-binding</keyword>
<dbReference type="CDD" id="cd12148">
    <property type="entry name" value="fungal_TF_MHR"/>
    <property type="match status" value="1"/>
</dbReference>
<reference evidence="9" key="1">
    <citation type="journal article" date="2017" name="Genome Biol.">
        <title>Comparative genomics reveals high biological diversity and specific adaptations in the industrially and medically important fungal genus Aspergillus.</title>
        <authorList>
            <person name="de Vries R.P."/>
            <person name="Riley R."/>
            <person name="Wiebenga A."/>
            <person name="Aguilar-Osorio G."/>
            <person name="Amillis S."/>
            <person name="Uchima C.A."/>
            <person name="Anderluh G."/>
            <person name="Asadollahi M."/>
            <person name="Askin M."/>
            <person name="Barry K."/>
            <person name="Battaglia E."/>
            <person name="Bayram O."/>
            <person name="Benocci T."/>
            <person name="Braus-Stromeyer S.A."/>
            <person name="Caldana C."/>
            <person name="Canovas D."/>
            <person name="Cerqueira G.C."/>
            <person name="Chen F."/>
            <person name="Chen W."/>
            <person name="Choi C."/>
            <person name="Clum A."/>
            <person name="Dos Santos R.A."/>
            <person name="Damasio A.R."/>
            <person name="Diallinas G."/>
            <person name="Emri T."/>
            <person name="Fekete E."/>
            <person name="Flipphi M."/>
            <person name="Freyberg S."/>
            <person name="Gallo A."/>
            <person name="Gournas C."/>
            <person name="Habgood R."/>
            <person name="Hainaut M."/>
            <person name="Harispe M.L."/>
            <person name="Henrissat B."/>
            <person name="Hilden K.S."/>
            <person name="Hope R."/>
            <person name="Hossain A."/>
            <person name="Karabika E."/>
            <person name="Karaffa L."/>
            <person name="Karanyi Z."/>
            <person name="Krasevec N."/>
            <person name="Kuo A."/>
            <person name="Kusch H."/>
            <person name="LaButti K."/>
            <person name="Lagendijk E.L."/>
            <person name="Lapidus A."/>
            <person name="Levasseur A."/>
            <person name="Lindquist E."/>
            <person name="Lipzen A."/>
            <person name="Logrieco A.F."/>
            <person name="MacCabe A."/>
            <person name="Maekelae M.R."/>
            <person name="Malavazi I."/>
            <person name="Melin P."/>
            <person name="Meyer V."/>
            <person name="Mielnichuk N."/>
            <person name="Miskei M."/>
            <person name="Molnar A.P."/>
            <person name="Mule G."/>
            <person name="Ngan C.Y."/>
            <person name="Orejas M."/>
            <person name="Orosz E."/>
            <person name="Ouedraogo J.P."/>
            <person name="Overkamp K.M."/>
            <person name="Park H.-S."/>
            <person name="Perrone G."/>
            <person name="Piumi F."/>
            <person name="Punt P.J."/>
            <person name="Ram A.F."/>
            <person name="Ramon A."/>
            <person name="Rauscher S."/>
            <person name="Record E."/>
            <person name="Riano-Pachon D.M."/>
            <person name="Robert V."/>
            <person name="Roehrig J."/>
            <person name="Ruller R."/>
            <person name="Salamov A."/>
            <person name="Salih N.S."/>
            <person name="Samson R.A."/>
            <person name="Sandor E."/>
            <person name="Sanguinetti M."/>
            <person name="Schuetze T."/>
            <person name="Sepcic K."/>
            <person name="Shelest E."/>
            <person name="Sherlock G."/>
            <person name="Sophianopoulou V."/>
            <person name="Squina F.M."/>
            <person name="Sun H."/>
            <person name="Susca A."/>
            <person name="Todd R.B."/>
            <person name="Tsang A."/>
            <person name="Unkles S.E."/>
            <person name="van de Wiele N."/>
            <person name="van Rossen-Uffink D."/>
            <person name="Oliveira J.V."/>
            <person name="Vesth T.C."/>
            <person name="Visser J."/>
            <person name="Yu J.-H."/>
            <person name="Zhou M."/>
            <person name="Andersen M.R."/>
            <person name="Archer D.B."/>
            <person name="Baker S.E."/>
            <person name="Benoit I."/>
            <person name="Brakhage A.A."/>
            <person name="Braus G.H."/>
            <person name="Fischer R."/>
            <person name="Frisvad J.C."/>
            <person name="Goldman G.H."/>
            <person name="Houbraken J."/>
            <person name="Oakley B."/>
            <person name="Pocsi I."/>
            <person name="Scazzocchio C."/>
            <person name="Seiboth B."/>
            <person name="vanKuyk P.A."/>
            <person name="Wortman J."/>
            <person name="Dyer P.S."/>
            <person name="Grigoriev I.V."/>
        </authorList>
    </citation>
    <scope>NUCLEOTIDE SEQUENCE [LARGE SCALE GENOMIC DNA]</scope>
    <source>
        <strain evidence="9">CBS 593.65</strain>
    </source>
</reference>
<feature type="domain" description="Zn(2)-C6 fungal-type" evidence="7">
    <location>
        <begin position="18"/>
        <end position="47"/>
    </location>
</feature>
<dbReference type="InterPro" id="IPR050797">
    <property type="entry name" value="Carb_Metab_Trans_Reg"/>
</dbReference>
<dbReference type="Pfam" id="PF00172">
    <property type="entry name" value="Zn_clus"/>
    <property type="match status" value="1"/>
</dbReference>